<dbReference type="AlphaFoldDB" id="A0A182TR32"/>
<evidence type="ECO:0000256" key="1">
    <source>
        <dbReference type="SAM" id="MobiDB-lite"/>
    </source>
</evidence>
<dbReference type="Proteomes" id="UP000075902">
    <property type="component" value="Unassembled WGS sequence"/>
</dbReference>
<accession>A0A182TR32</accession>
<name>A0A182TR32_9DIPT</name>
<reference evidence="2" key="2">
    <citation type="submission" date="2020-05" db="UniProtKB">
        <authorList>
            <consortium name="EnsemblMetazoa"/>
        </authorList>
    </citation>
    <scope>IDENTIFICATION</scope>
    <source>
        <strain evidence="2">CM1001059</strain>
    </source>
</reference>
<dbReference type="VEuPathDB" id="VectorBase:AMEC006816"/>
<evidence type="ECO:0000313" key="2">
    <source>
        <dbReference type="EnsemblMetazoa" id="AMEC006816-PA"/>
    </source>
</evidence>
<feature type="compositionally biased region" description="Low complexity" evidence="1">
    <location>
        <begin position="10"/>
        <end position="24"/>
    </location>
</feature>
<keyword evidence="3" id="KW-1185">Reference proteome</keyword>
<protein>
    <submittedName>
        <fullName evidence="2">Uncharacterized protein</fullName>
    </submittedName>
</protein>
<organism evidence="2 3">
    <name type="scientific">Anopheles melas</name>
    <dbReference type="NCBI Taxonomy" id="34690"/>
    <lineage>
        <taxon>Eukaryota</taxon>
        <taxon>Metazoa</taxon>
        <taxon>Ecdysozoa</taxon>
        <taxon>Arthropoda</taxon>
        <taxon>Hexapoda</taxon>
        <taxon>Insecta</taxon>
        <taxon>Pterygota</taxon>
        <taxon>Neoptera</taxon>
        <taxon>Endopterygota</taxon>
        <taxon>Diptera</taxon>
        <taxon>Nematocera</taxon>
        <taxon>Culicoidea</taxon>
        <taxon>Culicidae</taxon>
        <taxon>Anophelinae</taxon>
        <taxon>Anopheles</taxon>
    </lineage>
</organism>
<reference evidence="3" key="1">
    <citation type="submission" date="2014-01" db="EMBL/GenBank/DDBJ databases">
        <title>The Genome Sequence of Anopheles melas CM1001059_A (V2).</title>
        <authorList>
            <consortium name="The Broad Institute Genomics Platform"/>
            <person name="Neafsey D.E."/>
            <person name="Besansky N."/>
            <person name="Howell P."/>
            <person name="Walton C."/>
            <person name="Young S.K."/>
            <person name="Zeng Q."/>
            <person name="Gargeya S."/>
            <person name="Fitzgerald M."/>
            <person name="Haas B."/>
            <person name="Abouelleil A."/>
            <person name="Allen A.W."/>
            <person name="Alvarado L."/>
            <person name="Arachchi H.M."/>
            <person name="Berlin A.M."/>
            <person name="Chapman S.B."/>
            <person name="Gainer-Dewar J."/>
            <person name="Goldberg J."/>
            <person name="Griggs A."/>
            <person name="Gujja S."/>
            <person name="Hansen M."/>
            <person name="Howarth C."/>
            <person name="Imamovic A."/>
            <person name="Ireland A."/>
            <person name="Larimer J."/>
            <person name="McCowan C."/>
            <person name="Murphy C."/>
            <person name="Pearson M."/>
            <person name="Poon T.W."/>
            <person name="Priest M."/>
            <person name="Roberts A."/>
            <person name="Saif S."/>
            <person name="Shea T."/>
            <person name="Sisk P."/>
            <person name="Sykes S."/>
            <person name="Wortman J."/>
            <person name="Nusbaum C."/>
            <person name="Birren B."/>
        </authorList>
    </citation>
    <scope>NUCLEOTIDE SEQUENCE [LARGE SCALE GENOMIC DNA]</scope>
    <source>
        <strain evidence="3">CM1001059</strain>
    </source>
</reference>
<dbReference type="EnsemblMetazoa" id="AMEC006816-RA">
    <property type="protein sequence ID" value="AMEC006816-PA"/>
    <property type="gene ID" value="AMEC006816"/>
</dbReference>
<sequence length="170" mass="16405">MLNSLEALAGKISPGSGKNSPSNGTASGGGSEMIDSNGNNKLLAGYQLRTKLPYQKPGLSNNNNNCNVVNNTPAAAGIVPGGGGLPVGLLSPQAVALLGVSSIATSNTNGNGGNGGTANLGNLSATTGAVAAAAAAAAAIAANSHRTTNGTSDAMIVDDVQMMGVSSKEK</sequence>
<proteinExistence type="predicted"/>
<evidence type="ECO:0000313" key="3">
    <source>
        <dbReference type="Proteomes" id="UP000075902"/>
    </source>
</evidence>
<feature type="region of interest" description="Disordered" evidence="1">
    <location>
        <begin position="9"/>
        <end position="34"/>
    </location>
</feature>